<evidence type="ECO:0000313" key="1">
    <source>
        <dbReference type="EnsemblMetazoa" id="OVOC10412.1"/>
    </source>
</evidence>
<reference evidence="1" key="2">
    <citation type="submission" date="2022-06" db="UniProtKB">
        <authorList>
            <consortium name="EnsemblMetazoa"/>
        </authorList>
    </citation>
    <scope>IDENTIFICATION</scope>
</reference>
<dbReference type="EMBL" id="CMVM020000337">
    <property type="status" value="NOT_ANNOTATED_CDS"/>
    <property type="molecule type" value="Genomic_DNA"/>
</dbReference>
<name>A0A8R1XL32_ONCVO</name>
<organism evidence="1 2">
    <name type="scientific">Onchocerca volvulus</name>
    <dbReference type="NCBI Taxonomy" id="6282"/>
    <lineage>
        <taxon>Eukaryota</taxon>
        <taxon>Metazoa</taxon>
        <taxon>Ecdysozoa</taxon>
        <taxon>Nematoda</taxon>
        <taxon>Chromadorea</taxon>
        <taxon>Rhabditida</taxon>
        <taxon>Spirurina</taxon>
        <taxon>Spiruromorpha</taxon>
        <taxon>Filarioidea</taxon>
        <taxon>Onchocercidae</taxon>
        <taxon>Onchocerca</taxon>
    </lineage>
</organism>
<dbReference type="Proteomes" id="UP000024404">
    <property type="component" value="Unassembled WGS sequence"/>
</dbReference>
<sequence length="98" mass="11683">MDIMKEVNEKAHPNTVRIDRLRAPSLFDEIKNGKQIEITYYSFLEDTEIFMLVYTERMKTSLQFISLPLSEKIDKNKLIVYENRRTENELKDVKLIKA</sequence>
<accession>A0A8R1XL32</accession>
<dbReference type="EnsemblMetazoa" id="OVOC10412.1">
    <property type="protein sequence ID" value="OVOC10412.1"/>
    <property type="gene ID" value="WBGene00247221"/>
</dbReference>
<evidence type="ECO:0000313" key="2">
    <source>
        <dbReference type="Proteomes" id="UP000024404"/>
    </source>
</evidence>
<dbReference type="AlphaFoldDB" id="A0A8R1XL32"/>
<keyword evidence="2" id="KW-1185">Reference proteome</keyword>
<reference evidence="2" key="1">
    <citation type="submission" date="2013-10" db="EMBL/GenBank/DDBJ databases">
        <title>Genome sequencing of Onchocerca volvulus.</title>
        <authorList>
            <person name="Cotton J."/>
            <person name="Tsai J."/>
            <person name="Stanley E."/>
            <person name="Tracey A."/>
            <person name="Holroyd N."/>
            <person name="Lustigman S."/>
            <person name="Berriman M."/>
        </authorList>
    </citation>
    <scope>NUCLEOTIDE SEQUENCE</scope>
</reference>
<protein>
    <submittedName>
        <fullName evidence="1">Uncharacterized protein</fullName>
    </submittedName>
</protein>
<proteinExistence type="predicted"/>